<dbReference type="GO" id="GO:0008168">
    <property type="term" value="F:methyltransferase activity"/>
    <property type="evidence" value="ECO:0007669"/>
    <property type="project" value="UniProtKB-KW"/>
</dbReference>
<organism evidence="7 8">
    <name type="scientific">Mannheimia cairinae</name>
    <dbReference type="NCBI Taxonomy" id="3025936"/>
    <lineage>
        <taxon>Bacteria</taxon>
        <taxon>Pseudomonadati</taxon>
        <taxon>Pseudomonadota</taxon>
        <taxon>Gammaproteobacteria</taxon>
        <taxon>Pasteurellales</taxon>
        <taxon>Pasteurellaceae</taxon>
        <taxon>Mannheimia</taxon>
    </lineage>
</organism>
<comment type="caution">
    <text evidence="7">The sequence shown here is derived from an EMBL/GenBank/DDBJ whole genome shotgun (WGS) entry which is preliminary data.</text>
</comment>
<proteinExistence type="inferred from homology"/>
<comment type="catalytic activity">
    <reaction evidence="6">
        <text>a 2'-deoxyadenosine in DNA + S-adenosyl-L-methionine = an N(6)-methyl-2'-deoxyadenosine in DNA + S-adenosyl-L-homocysteine + H(+)</text>
        <dbReference type="Rhea" id="RHEA:15197"/>
        <dbReference type="Rhea" id="RHEA-COMP:12418"/>
        <dbReference type="Rhea" id="RHEA-COMP:12419"/>
        <dbReference type="ChEBI" id="CHEBI:15378"/>
        <dbReference type="ChEBI" id="CHEBI:57856"/>
        <dbReference type="ChEBI" id="CHEBI:59789"/>
        <dbReference type="ChEBI" id="CHEBI:90615"/>
        <dbReference type="ChEBI" id="CHEBI:90616"/>
        <dbReference type="EC" id="2.1.1.72"/>
    </reaction>
</comment>
<gene>
    <name evidence="7" type="ORF">PTQ27_04945</name>
</gene>
<name>A0ABT5MQR5_9PAST</name>
<evidence type="ECO:0000256" key="1">
    <source>
        <dbReference type="ARBA" id="ARBA00006594"/>
    </source>
</evidence>
<dbReference type="Gene3D" id="1.10.1020.10">
    <property type="entry name" value="Adenine-specific Methyltransferase, Domain 2"/>
    <property type="match status" value="1"/>
</dbReference>
<dbReference type="NCBIfam" id="TIGR00571">
    <property type="entry name" value="dam"/>
    <property type="match status" value="1"/>
</dbReference>
<dbReference type="InterPro" id="IPR012327">
    <property type="entry name" value="MeTrfase_D12"/>
</dbReference>
<evidence type="ECO:0000256" key="6">
    <source>
        <dbReference type="ARBA" id="ARBA00047942"/>
    </source>
</evidence>
<dbReference type="InterPro" id="IPR029063">
    <property type="entry name" value="SAM-dependent_MTases_sf"/>
</dbReference>
<comment type="similarity">
    <text evidence="1">Belongs to the N(4)/N(6)-methyltransferase family.</text>
</comment>
<dbReference type="PRINTS" id="PR00505">
    <property type="entry name" value="D12N6MTFRASE"/>
</dbReference>
<dbReference type="Pfam" id="PF02086">
    <property type="entry name" value="MethyltransfD12"/>
    <property type="match status" value="1"/>
</dbReference>
<keyword evidence="5" id="KW-0949">S-adenosyl-L-methionine</keyword>
<evidence type="ECO:0000256" key="3">
    <source>
        <dbReference type="ARBA" id="ARBA00022603"/>
    </source>
</evidence>
<evidence type="ECO:0000256" key="4">
    <source>
        <dbReference type="ARBA" id="ARBA00022679"/>
    </source>
</evidence>
<dbReference type="InterPro" id="IPR023095">
    <property type="entry name" value="Ade_MeTrfase_dom_2"/>
</dbReference>
<evidence type="ECO:0000256" key="2">
    <source>
        <dbReference type="ARBA" id="ARBA00011900"/>
    </source>
</evidence>
<dbReference type="Gene3D" id="3.40.50.150">
    <property type="entry name" value="Vaccinia Virus protein VP39"/>
    <property type="match status" value="1"/>
</dbReference>
<dbReference type="SUPFAM" id="SSF53335">
    <property type="entry name" value="S-adenosyl-L-methionine-dependent methyltransferases"/>
    <property type="match status" value="1"/>
</dbReference>
<dbReference type="GO" id="GO:0032259">
    <property type="term" value="P:methylation"/>
    <property type="evidence" value="ECO:0007669"/>
    <property type="project" value="UniProtKB-KW"/>
</dbReference>
<dbReference type="RefSeq" id="WP_273747681.1">
    <property type="nucleotide sequence ID" value="NZ_JAQSJE010000004.1"/>
</dbReference>
<dbReference type="PANTHER" id="PTHR30481">
    <property type="entry name" value="DNA ADENINE METHYLASE"/>
    <property type="match status" value="1"/>
</dbReference>
<dbReference type="PIRSF" id="PIRSF000398">
    <property type="entry name" value="M_m6A_EcoRV"/>
    <property type="match status" value="1"/>
</dbReference>
<keyword evidence="3 7" id="KW-0489">Methyltransferase</keyword>
<dbReference type="InterPro" id="IPR012263">
    <property type="entry name" value="M_m6A_EcoRV"/>
</dbReference>
<sequence length="291" mass="34837">MTKTYDKKSINSPFRYAGGKFYARKLILECIPKHSVYIEPFVGGGSIFFAKDKVEYNILNDIDPDLINTYLIIKNRPNDLIDFLKDEKALKERHHWYKNEFSPKDELEKAARWYYLNRTSYSGIMNPKNCYWGYGDKYSMRPENWGNSILKTSSKLQGVEFNNLDFEIIIDNAPDNAFLFIDPPYFNADQDKFYTYSFNKEDHYRLKKCLYRNKDRLKFLITYDNSEEVRELYDWANSIVDKEWNYTINRTDDQTKNKIKEEKRGSRYKGKEIFITNYHINHSNSQIDLDI</sequence>
<evidence type="ECO:0000313" key="7">
    <source>
        <dbReference type="EMBL" id="MDD0823821.1"/>
    </source>
</evidence>
<accession>A0ABT5MQR5</accession>
<keyword evidence="4" id="KW-0808">Transferase</keyword>
<dbReference type="EC" id="2.1.1.72" evidence="2"/>
<evidence type="ECO:0000256" key="5">
    <source>
        <dbReference type="ARBA" id="ARBA00022691"/>
    </source>
</evidence>
<evidence type="ECO:0000313" key="8">
    <source>
        <dbReference type="Proteomes" id="UP001221909"/>
    </source>
</evidence>
<dbReference type="Proteomes" id="UP001221909">
    <property type="component" value="Unassembled WGS sequence"/>
</dbReference>
<dbReference type="EMBL" id="JAQSJE010000004">
    <property type="protein sequence ID" value="MDD0823821.1"/>
    <property type="molecule type" value="Genomic_DNA"/>
</dbReference>
<keyword evidence="8" id="KW-1185">Reference proteome</keyword>
<reference evidence="7 8" key="1">
    <citation type="submission" date="2023-02" db="EMBL/GenBank/DDBJ databases">
        <title>Mannheimia cairiniae sp. nov., a novel species of Mannheimia obtained from moscovy ducks (Cairina moschata) and reclassification of Mannheimia ovis as heterotypic synonym of Mannheimia pernigra.</title>
        <authorList>
            <person name="Christensen H."/>
        </authorList>
    </citation>
    <scope>NUCLEOTIDE SEQUENCE [LARGE SCALE GENOMIC DNA]</scope>
    <source>
        <strain evidence="7 8">AT1</strain>
    </source>
</reference>
<protein>
    <recommendedName>
        <fullName evidence="2">site-specific DNA-methyltransferase (adenine-specific)</fullName>
        <ecNumber evidence="2">2.1.1.72</ecNumber>
    </recommendedName>
</protein>